<keyword evidence="1" id="KW-0436">Ligase</keyword>
<dbReference type="Pfam" id="PF13563">
    <property type="entry name" value="2_5_RNA_ligase2"/>
    <property type="match status" value="1"/>
</dbReference>
<proteinExistence type="predicted"/>
<evidence type="ECO:0000313" key="1">
    <source>
        <dbReference type="EMBL" id="MEU1954153.1"/>
    </source>
</evidence>
<dbReference type="RefSeq" id="WP_356954066.1">
    <property type="nucleotide sequence ID" value="NZ_JBEYBD010000001.1"/>
</dbReference>
<keyword evidence="2" id="KW-1185">Reference proteome</keyword>
<dbReference type="SUPFAM" id="SSF55144">
    <property type="entry name" value="LigT-like"/>
    <property type="match status" value="1"/>
</dbReference>
<dbReference type="InterPro" id="IPR009097">
    <property type="entry name" value="Cyclic_Pdiesterase"/>
</dbReference>
<dbReference type="Gene3D" id="3.90.1140.10">
    <property type="entry name" value="Cyclic phosphodiesterase"/>
    <property type="match status" value="1"/>
</dbReference>
<accession>A0ABV2WTF6</accession>
<organism evidence="1 2">
    <name type="scientific">Nocardia rhamnosiphila</name>
    <dbReference type="NCBI Taxonomy" id="426716"/>
    <lineage>
        <taxon>Bacteria</taxon>
        <taxon>Bacillati</taxon>
        <taxon>Actinomycetota</taxon>
        <taxon>Actinomycetes</taxon>
        <taxon>Mycobacteriales</taxon>
        <taxon>Nocardiaceae</taxon>
        <taxon>Nocardia</taxon>
    </lineage>
</organism>
<gene>
    <name evidence="1" type="ORF">ABZ510_20095</name>
</gene>
<comment type="caution">
    <text evidence="1">The sequence shown here is derived from an EMBL/GenBank/DDBJ whole genome shotgun (WGS) entry which is preliminary data.</text>
</comment>
<protein>
    <submittedName>
        <fullName evidence="1">2'-5' RNA ligase family protein</fullName>
    </submittedName>
</protein>
<dbReference type="GO" id="GO:0016874">
    <property type="term" value="F:ligase activity"/>
    <property type="evidence" value="ECO:0007669"/>
    <property type="project" value="UniProtKB-KW"/>
</dbReference>
<dbReference type="EMBL" id="JBEYBF010000013">
    <property type="protein sequence ID" value="MEU1954153.1"/>
    <property type="molecule type" value="Genomic_DNA"/>
</dbReference>
<name>A0ABV2WTF6_9NOCA</name>
<evidence type="ECO:0000313" key="2">
    <source>
        <dbReference type="Proteomes" id="UP001550628"/>
    </source>
</evidence>
<sequence>MSPLPQKMENRWANRAEPLPGHGVVSWHLLTSRYPQVRDAATEAQRALSSFPGLHMTPTEWLHITALMAGPTEAITREQMSAMVSAARARLREIPPIPVFIEKVRYHAEAISLGVQPANALVPIREAVRSATRTVIGPAVATDRHPSSWIPHVTVAYSTDEQPAGPLISALGMDAPRREAMIDAVTLVVQWGPERQWNWKPVGTAYCAATMS</sequence>
<reference evidence="1 2" key="1">
    <citation type="submission" date="2024-06" db="EMBL/GenBank/DDBJ databases">
        <title>The Natural Products Discovery Center: Release of the First 8490 Sequenced Strains for Exploring Actinobacteria Biosynthetic Diversity.</title>
        <authorList>
            <person name="Kalkreuter E."/>
            <person name="Kautsar S.A."/>
            <person name="Yang D."/>
            <person name="Bader C.D."/>
            <person name="Teijaro C.N."/>
            <person name="Fluegel L."/>
            <person name="Davis C.M."/>
            <person name="Simpson J.R."/>
            <person name="Lauterbach L."/>
            <person name="Steele A.D."/>
            <person name="Gui C."/>
            <person name="Meng S."/>
            <person name="Li G."/>
            <person name="Viehrig K."/>
            <person name="Ye F."/>
            <person name="Su P."/>
            <person name="Kiefer A.F."/>
            <person name="Nichols A."/>
            <person name="Cepeda A.J."/>
            <person name="Yan W."/>
            <person name="Fan B."/>
            <person name="Jiang Y."/>
            <person name="Adhikari A."/>
            <person name="Zheng C.-J."/>
            <person name="Schuster L."/>
            <person name="Cowan T.M."/>
            <person name="Smanski M.J."/>
            <person name="Chevrette M.G."/>
            <person name="De Carvalho L.P.S."/>
            <person name="Shen B."/>
        </authorList>
    </citation>
    <scope>NUCLEOTIDE SEQUENCE [LARGE SCALE GENOMIC DNA]</scope>
    <source>
        <strain evidence="1 2">NPDC019708</strain>
    </source>
</reference>
<dbReference type="Proteomes" id="UP001550628">
    <property type="component" value="Unassembled WGS sequence"/>
</dbReference>